<dbReference type="InterPro" id="IPR017441">
    <property type="entry name" value="Protein_kinase_ATP_BS"/>
</dbReference>
<evidence type="ECO:0000259" key="5">
    <source>
        <dbReference type="PROSITE" id="PS50011"/>
    </source>
</evidence>
<feature type="region of interest" description="Disordered" evidence="4">
    <location>
        <begin position="532"/>
        <end position="551"/>
    </location>
</feature>
<keyword evidence="6" id="KW-0418">Kinase</keyword>
<dbReference type="EMBL" id="BEYU01000210">
    <property type="protein sequence ID" value="GBG34703.1"/>
    <property type="molecule type" value="Genomic_DNA"/>
</dbReference>
<accession>A0A2R5H0W1</accession>
<feature type="compositionally biased region" description="Low complexity" evidence="4">
    <location>
        <begin position="382"/>
        <end position="399"/>
    </location>
</feature>
<dbReference type="AlphaFoldDB" id="A0A2R5H0W1"/>
<dbReference type="GO" id="GO:0004674">
    <property type="term" value="F:protein serine/threonine kinase activity"/>
    <property type="evidence" value="ECO:0007669"/>
    <property type="project" value="TreeGrafter"/>
</dbReference>
<gene>
    <name evidence="6" type="ORF">FCC1311_109252</name>
</gene>
<dbReference type="Pfam" id="PF00069">
    <property type="entry name" value="Pkinase"/>
    <property type="match status" value="2"/>
</dbReference>
<dbReference type="PANTHER" id="PTHR24346">
    <property type="entry name" value="MAP/MICROTUBULE AFFINITY-REGULATING KINASE"/>
    <property type="match status" value="1"/>
</dbReference>
<feature type="region of interest" description="Disordered" evidence="4">
    <location>
        <begin position="186"/>
        <end position="229"/>
    </location>
</feature>
<reference evidence="6 7" key="1">
    <citation type="submission" date="2017-12" db="EMBL/GenBank/DDBJ databases">
        <title>Sequencing, de novo assembly and annotation of complete genome of a new Thraustochytrid species, strain FCC1311.</title>
        <authorList>
            <person name="Sedici K."/>
            <person name="Godart F."/>
            <person name="Aiese Cigliano R."/>
            <person name="Sanseverino W."/>
            <person name="Barakat M."/>
            <person name="Ortet P."/>
            <person name="Marechal E."/>
            <person name="Cagnac O."/>
            <person name="Amato A."/>
        </authorList>
    </citation>
    <scope>NUCLEOTIDE SEQUENCE [LARGE SCALE GENOMIC DNA]</scope>
</reference>
<organism evidence="6 7">
    <name type="scientific">Hondaea fermentalgiana</name>
    <dbReference type="NCBI Taxonomy" id="2315210"/>
    <lineage>
        <taxon>Eukaryota</taxon>
        <taxon>Sar</taxon>
        <taxon>Stramenopiles</taxon>
        <taxon>Bigyra</taxon>
        <taxon>Labyrinthulomycetes</taxon>
        <taxon>Thraustochytrida</taxon>
        <taxon>Thraustochytriidae</taxon>
        <taxon>Hondaea</taxon>
    </lineage>
</organism>
<proteinExistence type="predicted"/>
<feature type="binding site" evidence="3">
    <location>
        <position position="47"/>
    </location>
    <ligand>
        <name>ATP</name>
        <dbReference type="ChEBI" id="CHEBI:30616"/>
    </ligand>
</feature>
<dbReference type="SUPFAM" id="SSF56112">
    <property type="entry name" value="Protein kinase-like (PK-like)"/>
    <property type="match status" value="1"/>
</dbReference>
<dbReference type="PROSITE" id="PS50011">
    <property type="entry name" value="PROTEIN_KINASE_DOM"/>
    <property type="match status" value="1"/>
</dbReference>
<dbReference type="GO" id="GO:0005524">
    <property type="term" value="F:ATP binding"/>
    <property type="evidence" value="ECO:0007669"/>
    <property type="project" value="UniProtKB-UniRule"/>
</dbReference>
<evidence type="ECO:0000256" key="3">
    <source>
        <dbReference type="PROSITE-ProRule" id="PRU10141"/>
    </source>
</evidence>
<dbReference type="InParanoid" id="A0A2R5H0W1"/>
<dbReference type="InterPro" id="IPR000719">
    <property type="entry name" value="Prot_kinase_dom"/>
</dbReference>
<dbReference type="Proteomes" id="UP000241890">
    <property type="component" value="Unassembled WGS sequence"/>
</dbReference>
<evidence type="ECO:0000256" key="2">
    <source>
        <dbReference type="ARBA" id="ARBA00022840"/>
    </source>
</evidence>
<feature type="compositionally biased region" description="Basic residues" evidence="4">
    <location>
        <begin position="186"/>
        <end position="198"/>
    </location>
</feature>
<dbReference type="PROSITE" id="PS00107">
    <property type="entry name" value="PROTEIN_KINASE_ATP"/>
    <property type="match status" value="1"/>
</dbReference>
<feature type="domain" description="Protein kinase" evidence="5">
    <location>
        <begin position="18"/>
        <end position="604"/>
    </location>
</feature>
<feature type="region of interest" description="Disordered" evidence="4">
    <location>
        <begin position="249"/>
        <end position="270"/>
    </location>
</feature>
<comment type="caution">
    <text evidence="6">The sequence shown here is derived from an EMBL/GenBank/DDBJ whole genome shotgun (WGS) entry which is preliminary data.</text>
</comment>
<evidence type="ECO:0000313" key="6">
    <source>
        <dbReference type="EMBL" id="GBG34703.1"/>
    </source>
</evidence>
<dbReference type="Gene3D" id="1.10.510.10">
    <property type="entry name" value="Transferase(Phosphotransferase) domain 1"/>
    <property type="match status" value="2"/>
</dbReference>
<dbReference type="OrthoDB" id="68483at2759"/>
<evidence type="ECO:0000313" key="7">
    <source>
        <dbReference type="Proteomes" id="UP000241890"/>
    </source>
</evidence>
<sequence length="658" mass="71326">MASFLFGSAVEKRVLGDFEVGETLGEGMTSKVKCGKHKRTGQLVALKIMDPDTFKSREVQRELEILRYFGEPQNRHPNVSGLVTVLHDVDFPSKHGEKSSYLVRRVSVIVTEYMDSGDLFSYLSSGIPFNEETARAVFQQVVRGLSHLHKHGVVHLDLKPENILLGKNGIVKIADFGLSEVVKPLRTSKHGKKSRRQRLVGSHCDRASEHASGARSVAGGGSRRSHRRVVSSFADMRTVASLTSLSSINSSASLDSSPSPSPSPLVHLFPPNSRFGGANAIPSSGASTSASSIGRMPSFSLSSYDEGGGQLLTVKASLGDGIYDLDATPQPNPDALSPEHDEQLFAAITKGKTRRAAASDADIDAAVAAAATRSLSGESTRGGSMNTTSTGASTSASLRGSHSVSNLLSMYNSTHASHQTEGHRNHFGERHHMGAKTVSYNSISSLDSDGSIASRGSESRSVARFKTPKLVVNSRSGTLSYQAPEVAKGRYCGSKADVYSLGVVLHVMLFGVLPYEEGEWIRRRDYYERSALVSDDGSSPGDADTADTDLSSEDELTLVPWTTPNLLQRDVHISEEAKDLLASMLWLGPETRFSLKDVMRHPWVDASRLRGSVQKVAAVVKRREPYVLENRKNQTYMRKARKRGYGPHVVADDDALFL</sequence>
<protein>
    <submittedName>
        <fullName evidence="6">Protein kinase, putative</fullName>
    </submittedName>
</protein>
<dbReference type="InterPro" id="IPR011009">
    <property type="entry name" value="Kinase-like_dom_sf"/>
</dbReference>
<evidence type="ECO:0000256" key="1">
    <source>
        <dbReference type="ARBA" id="ARBA00022741"/>
    </source>
</evidence>
<dbReference type="GO" id="GO:0035556">
    <property type="term" value="P:intracellular signal transduction"/>
    <property type="evidence" value="ECO:0007669"/>
    <property type="project" value="TreeGrafter"/>
</dbReference>
<dbReference type="GO" id="GO:0005737">
    <property type="term" value="C:cytoplasm"/>
    <property type="evidence" value="ECO:0007669"/>
    <property type="project" value="TreeGrafter"/>
</dbReference>
<dbReference type="PROSITE" id="PS00108">
    <property type="entry name" value="PROTEIN_KINASE_ST"/>
    <property type="match status" value="1"/>
</dbReference>
<dbReference type="InterPro" id="IPR008271">
    <property type="entry name" value="Ser/Thr_kinase_AS"/>
</dbReference>
<keyword evidence="6" id="KW-0808">Transferase</keyword>
<dbReference type="SMART" id="SM00220">
    <property type="entry name" value="S_TKc"/>
    <property type="match status" value="1"/>
</dbReference>
<dbReference type="PANTHER" id="PTHR24346:SF30">
    <property type="entry name" value="MATERNAL EMBRYONIC LEUCINE ZIPPER KINASE"/>
    <property type="match status" value="1"/>
</dbReference>
<feature type="region of interest" description="Disordered" evidence="4">
    <location>
        <begin position="373"/>
        <end position="399"/>
    </location>
</feature>
<evidence type="ECO:0000256" key="4">
    <source>
        <dbReference type="SAM" id="MobiDB-lite"/>
    </source>
</evidence>
<keyword evidence="1 3" id="KW-0547">Nucleotide-binding</keyword>
<keyword evidence="7" id="KW-1185">Reference proteome</keyword>
<name>A0A2R5H0W1_9STRA</name>
<keyword evidence="2 3" id="KW-0067">ATP-binding</keyword>